<evidence type="ECO:0000313" key="1">
    <source>
        <dbReference type="EMBL" id="GIE37353.1"/>
    </source>
</evidence>
<reference evidence="1 2" key="1">
    <citation type="submission" date="2021-01" db="EMBL/GenBank/DDBJ databases">
        <title>Whole genome shotgun sequence of Actinoplanes lobatus NBRC 12513.</title>
        <authorList>
            <person name="Komaki H."/>
            <person name="Tamura T."/>
        </authorList>
    </citation>
    <scope>NUCLEOTIDE SEQUENCE [LARGE SCALE GENOMIC DNA]</scope>
    <source>
        <strain evidence="1 2">NBRC 12513</strain>
    </source>
</reference>
<organism evidence="1 2">
    <name type="scientific">Actinoplanes lobatus</name>
    <dbReference type="NCBI Taxonomy" id="113568"/>
    <lineage>
        <taxon>Bacteria</taxon>
        <taxon>Bacillati</taxon>
        <taxon>Actinomycetota</taxon>
        <taxon>Actinomycetes</taxon>
        <taxon>Micromonosporales</taxon>
        <taxon>Micromonosporaceae</taxon>
        <taxon>Actinoplanes</taxon>
    </lineage>
</organism>
<sequence length="65" mass="6883">MLRDHCDPAVRMLVHGVTAFGADVDEPCPGEGVYYLAEGEIGQSRAHAAEAIWNAVTNGVASIWG</sequence>
<keyword evidence="2" id="KW-1185">Reference proteome</keyword>
<accession>A0ABQ4A8M1</accession>
<comment type="caution">
    <text evidence="1">The sequence shown here is derived from an EMBL/GenBank/DDBJ whole genome shotgun (WGS) entry which is preliminary data.</text>
</comment>
<dbReference type="EMBL" id="BOMP01000005">
    <property type="protein sequence ID" value="GIE37353.1"/>
    <property type="molecule type" value="Genomic_DNA"/>
</dbReference>
<dbReference type="Proteomes" id="UP000631312">
    <property type="component" value="Unassembled WGS sequence"/>
</dbReference>
<evidence type="ECO:0000313" key="2">
    <source>
        <dbReference type="Proteomes" id="UP000631312"/>
    </source>
</evidence>
<name>A0ABQ4A8M1_9ACTN</name>
<protein>
    <submittedName>
        <fullName evidence="1">Uncharacterized protein</fullName>
    </submittedName>
</protein>
<proteinExistence type="predicted"/>
<gene>
    <name evidence="1" type="ORF">Alo02nite_02510</name>
</gene>